<dbReference type="STRING" id="1408435.GCA_000685885_00872"/>
<name>A0A2K8NWT8_9MOLU</name>
<protein>
    <submittedName>
        <fullName evidence="1">Haloacid dehalogenase</fullName>
    </submittedName>
</protein>
<dbReference type="PROSITE" id="PS01229">
    <property type="entry name" value="COF_2"/>
    <property type="match status" value="1"/>
</dbReference>
<dbReference type="EMBL" id="CP024964">
    <property type="protein sequence ID" value="ATZ18204.1"/>
    <property type="molecule type" value="Genomic_DNA"/>
</dbReference>
<dbReference type="InterPro" id="IPR006379">
    <property type="entry name" value="HAD-SF_hydro_IIB"/>
</dbReference>
<dbReference type="OrthoDB" id="388819at2"/>
<keyword evidence="2" id="KW-1185">Reference proteome</keyword>
<dbReference type="PANTHER" id="PTHR10000">
    <property type="entry name" value="PHOSPHOSERINE PHOSPHATASE"/>
    <property type="match status" value="1"/>
</dbReference>
<evidence type="ECO:0000313" key="2">
    <source>
        <dbReference type="Proteomes" id="UP000231896"/>
    </source>
</evidence>
<dbReference type="Gene3D" id="3.30.1240.10">
    <property type="match status" value="1"/>
</dbReference>
<evidence type="ECO:0000313" key="1">
    <source>
        <dbReference type="EMBL" id="ATZ18204.1"/>
    </source>
</evidence>
<dbReference type="SUPFAM" id="SSF56784">
    <property type="entry name" value="HAD-like"/>
    <property type="match status" value="1"/>
</dbReference>
<sequence>MNEIKLLVLDMDGTSYHNMGNIIESNIKPLQDAIKIGTKVAFVTGRPVLAKPNNLKEHNLAEENAILIGCNAGCIYDLNTETVLKSNPIKSDQAKKLFEAAKNTKIILWGYVDDLNTVILSKKVADVNNEECHWEGRFFDGEYLIYDDVKDNFNFNFFKILGFHGNYDFYNQIEADLNLNISTNDGKLAEINAPGINKKFAIDWLSDYFNIPIKNIAAMGDGMNDLPMIKHAGIGVALKNSEQQIKDAAQIYIDKENTEGAVAEFVNKYILKK</sequence>
<dbReference type="Proteomes" id="UP000231896">
    <property type="component" value="Chromosome"/>
</dbReference>
<dbReference type="InterPro" id="IPR036412">
    <property type="entry name" value="HAD-like_sf"/>
</dbReference>
<dbReference type="RefSeq" id="WP_028124291.1">
    <property type="nucleotide sequence ID" value="NZ_CP024964.1"/>
</dbReference>
<dbReference type="Gene3D" id="3.40.50.1000">
    <property type="entry name" value="HAD superfamily/HAD-like"/>
    <property type="match status" value="1"/>
</dbReference>
<dbReference type="GO" id="GO:0005829">
    <property type="term" value="C:cytosol"/>
    <property type="evidence" value="ECO:0007669"/>
    <property type="project" value="TreeGrafter"/>
</dbReference>
<dbReference type="KEGG" id="eml:EMELA_v1c07030"/>
<dbReference type="GO" id="GO:0016791">
    <property type="term" value="F:phosphatase activity"/>
    <property type="evidence" value="ECO:0007669"/>
    <property type="project" value="TreeGrafter"/>
</dbReference>
<proteinExistence type="predicted"/>
<dbReference type="Pfam" id="PF08282">
    <property type="entry name" value="Hydrolase_3"/>
    <property type="match status" value="1"/>
</dbReference>
<organism evidence="1 2">
    <name type="scientific">Mesoplasma melaleucae</name>
    <dbReference type="NCBI Taxonomy" id="81459"/>
    <lineage>
        <taxon>Bacteria</taxon>
        <taxon>Bacillati</taxon>
        <taxon>Mycoplasmatota</taxon>
        <taxon>Mollicutes</taxon>
        <taxon>Entomoplasmatales</taxon>
        <taxon>Entomoplasmataceae</taxon>
        <taxon>Mesoplasma</taxon>
    </lineage>
</organism>
<gene>
    <name evidence="1" type="ORF">EMELA_v1c07030</name>
</gene>
<reference evidence="1 2" key="1">
    <citation type="submission" date="2017-11" db="EMBL/GenBank/DDBJ databases">
        <title>Genome sequence of Entomoplasma melaleucae M1 (ATCC 49191).</title>
        <authorList>
            <person name="Lo W.-S."/>
            <person name="Gasparich G.E."/>
            <person name="Kuo C.-H."/>
        </authorList>
    </citation>
    <scope>NUCLEOTIDE SEQUENCE [LARGE SCALE GENOMIC DNA]</scope>
    <source>
        <strain evidence="1 2">M1</strain>
    </source>
</reference>
<dbReference type="InterPro" id="IPR023214">
    <property type="entry name" value="HAD_sf"/>
</dbReference>
<accession>A0A2K8NWT8</accession>
<dbReference type="NCBIfam" id="TIGR01484">
    <property type="entry name" value="HAD-SF-IIB"/>
    <property type="match status" value="1"/>
</dbReference>
<dbReference type="PANTHER" id="PTHR10000:SF55">
    <property type="entry name" value="5-AMINO-6-(5-PHOSPHO-D-RIBITYLAMINO)URACIL PHOSPHATASE YCSE"/>
    <property type="match status" value="1"/>
</dbReference>
<dbReference type="AlphaFoldDB" id="A0A2K8NWT8"/>
<dbReference type="GO" id="GO:0000287">
    <property type="term" value="F:magnesium ion binding"/>
    <property type="evidence" value="ECO:0007669"/>
    <property type="project" value="TreeGrafter"/>
</dbReference>